<organism evidence="1 2">
    <name type="scientific">Leptolyngbya boryana NIES-2135</name>
    <dbReference type="NCBI Taxonomy" id="1973484"/>
    <lineage>
        <taxon>Bacteria</taxon>
        <taxon>Bacillati</taxon>
        <taxon>Cyanobacteriota</taxon>
        <taxon>Cyanophyceae</taxon>
        <taxon>Leptolyngbyales</taxon>
        <taxon>Leptolyngbyaceae</taxon>
        <taxon>Leptolyngbya group</taxon>
        <taxon>Leptolyngbya</taxon>
    </lineage>
</organism>
<gene>
    <name evidence="1" type="ORF">NIES2135_54450</name>
</gene>
<name>A0A1Z4JPB8_LEPBY</name>
<reference evidence="1 2" key="1">
    <citation type="submission" date="2017-06" db="EMBL/GenBank/DDBJ databases">
        <title>Genome sequencing of cyanobaciteial culture collection at National Institute for Environmental Studies (NIES).</title>
        <authorList>
            <person name="Hirose Y."/>
            <person name="Shimura Y."/>
            <person name="Fujisawa T."/>
            <person name="Nakamura Y."/>
            <person name="Kawachi M."/>
        </authorList>
    </citation>
    <scope>NUCLEOTIDE SEQUENCE [LARGE SCALE GENOMIC DNA]</scope>
    <source>
        <strain evidence="1 2">NIES-2135</strain>
    </source>
</reference>
<proteinExistence type="predicted"/>
<evidence type="ECO:0000313" key="2">
    <source>
        <dbReference type="Proteomes" id="UP000217895"/>
    </source>
</evidence>
<evidence type="ECO:0000313" key="1">
    <source>
        <dbReference type="EMBL" id="BAY58572.1"/>
    </source>
</evidence>
<dbReference type="EMBL" id="AP018203">
    <property type="protein sequence ID" value="BAY58572.1"/>
    <property type="molecule type" value="Genomic_DNA"/>
</dbReference>
<accession>A0A1Z4JPB8</accession>
<sequence length="129" mass="14894">MNKLLELWLQKCDLFLINEEGLHFHINETIDLGFSTKEDSAAFVPKYYYDRRDDENEKIYIFLVAQPNGSCKVWFDNKEDGPCIEKIFSITEANPTAILNWLRHQAEADAFGTANKSKTNGKKICEQSI</sequence>
<protein>
    <submittedName>
        <fullName evidence="1">Uncharacterized protein</fullName>
    </submittedName>
</protein>
<dbReference type="Proteomes" id="UP000217895">
    <property type="component" value="Chromosome"/>
</dbReference>
<keyword evidence="2" id="KW-1185">Reference proteome</keyword>
<dbReference type="AlphaFoldDB" id="A0A1Z4JPB8"/>